<feature type="region of interest" description="Disordered" evidence="5">
    <location>
        <begin position="780"/>
        <end position="813"/>
    </location>
</feature>
<evidence type="ECO:0000256" key="2">
    <source>
        <dbReference type="ARBA" id="ARBA00010511"/>
    </source>
</evidence>
<reference evidence="7 8" key="1">
    <citation type="journal article" date="2010" name="Nature">
        <title>Perigord black truffle genome uncovers evolutionary origins and mechanisms of symbiosis.</title>
        <authorList>
            <person name="Martin F."/>
            <person name="Kohler A."/>
            <person name="Murat C."/>
            <person name="Balestrini R."/>
            <person name="Coutinho P.M."/>
            <person name="Jaillon O."/>
            <person name="Montanini B."/>
            <person name="Morin E."/>
            <person name="Noel B."/>
            <person name="Percudani R."/>
            <person name="Porcel B."/>
            <person name="Rubini A."/>
            <person name="Amicucci A."/>
            <person name="Amselem J."/>
            <person name="Anthouard V."/>
            <person name="Arcioni S."/>
            <person name="Artiguenave F."/>
            <person name="Aury J.M."/>
            <person name="Ballario P."/>
            <person name="Bolchi A."/>
            <person name="Brenna A."/>
            <person name="Brun A."/>
            <person name="Buee M."/>
            <person name="Cantarel B."/>
            <person name="Chevalier G."/>
            <person name="Couloux A."/>
            <person name="Da Silva C."/>
            <person name="Denoeud F."/>
            <person name="Duplessis S."/>
            <person name="Ghignone S."/>
            <person name="Hilselberger B."/>
            <person name="Iotti M."/>
            <person name="Marcais B."/>
            <person name="Mello A."/>
            <person name="Miranda M."/>
            <person name="Pacioni G."/>
            <person name="Quesneville H."/>
            <person name="Riccioni C."/>
            <person name="Ruotolo R."/>
            <person name="Splivallo R."/>
            <person name="Stocchi V."/>
            <person name="Tisserant E."/>
            <person name="Viscomi A.R."/>
            <person name="Zambonelli A."/>
            <person name="Zampieri E."/>
            <person name="Henrissat B."/>
            <person name="Lebrun M.H."/>
            <person name="Paolocci F."/>
            <person name="Bonfante P."/>
            <person name="Ottonello S."/>
            <person name="Wincker P."/>
        </authorList>
    </citation>
    <scope>NUCLEOTIDE SEQUENCE [LARGE SCALE GENOMIC DNA]</scope>
    <source>
        <strain evidence="7 8">Mel28</strain>
    </source>
</reference>
<gene>
    <name evidence="7" type="ORF">GSTUM_00006274001</name>
</gene>
<dbReference type="STRING" id="656061.D5GDU1"/>
<dbReference type="InParanoid" id="D5GDU1"/>
<dbReference type="HOGENOM" id="CLU_347226_0_0_1"/>
<feature type="compositionally biased region" description="Polar residues" evidence="5">
    <location>
        <begin position="701"/>
        <end position="713"/>
    </location>
</feature>
<dbReference type="InterPro" id="IPR012583">
    <property type="entry name" value="RIX1_N"/>
</dbReference>
<evidence type="ECO:0000256" key="3">
    <source>
        <dbReference type="ARBA" id="ARBA00021502"/>
    </source>
</evidence>
<evidence type="ECO:0000256" key="5">
    <source>
        <dbReference type="SAM" id="MobiDB-lite"/>
    </source>
</evidence>
<feature type="compositionally biased region" description="Polar residues" evidence="5">
    <location>
        <begin position="646"/>
        <end position="657"/>
    </location>
</feature>
<dbReference type="eggNOG" id="ENOG502S31T">
    <property type="taxonomic scope" value="Eukaryota"/>
</dbReference>
<dbReference type="GeneID" id="9184479"/>
<feature type="domain" description="Pre-rRNA-processing protein RIX1 N-terminal" evidence="6">
    <location>
        <begin position="16"/>
        <end position="224"/>
    </location>
</feature>
<evidence type="ECO:0000256" key="1">
    <source>
        <dbReference type="ARBA" id="ARBA00004123"/>
    </source>
</evidence>
<feature type="region of interest" description="Disordered" evidence="5">
    <location>
        <begin position="620"/>
        <end position="713"/>
    </location>
</feature>
<comment type="similarity">
    <text evidence="2">Belongs to the RIX1/PELP1 family.</text>
</comment>
<sequence length="813" mass="87613">MPPPSGDNSAHAVITLRMINNVISEHTSPSTIPFMISQLYMTPVLETCASLSTSPKYTGGKSEASALLHRFKTRVSSLLQSKSPTDKWTGMALAKAAMESSFECLASNGEVWVRLMVPALTKPEPPSTTNYAIATLTRVFTVLTVDKPALIRQIVSPNLPATIGHILNILKPVNSSASDAMLSEDTLATALEALKDLLCHNPVTFRPFTQRTREIVLSVLSPQCGLSKLGRLAGDLFVSLHLSDTAPRGATGGIIANQGGGSLSGNKATAVAEGWTRAVKSVISEINELFNVILRCTDEGHRTGISRRDNSTEVSGVSNIGLSEWKGISKGFDRAEMLLRLLPRFLCHPTSSQVVIPLGQFVELTGRLARITCEAAESNTGIERPERETVMVRLPSLKCCALNLLSSAIERLGRIFAPLANLVIEQLVVIYSEHRPDTGIRTAVYTLLTALLNLFGPALDKQTVSSIHPILSSLYADLVLNAEEPKNSLPAKPAGKRSNRNTGKQKEVHADSLLPPSSRLDSRPTWLRGLVSAAEELLVAVLGKLQPAYVRPQTRRLLERAAVFTVNEKAMMASVLFPTTTPNGDQKGGSILPHLVGASRGNLSVEGIARPRLPVLWVGRGRPGEAEEEQEEDEEEEDEEEVVVNHKTNTIQSNTITEKLGAKRSASHGEDTAPSPKRRKSHTPTPSLLSPPKLEPDSVPTPVQESQPSQVVSTAHTALDYTFFKTSQQTVPETHSQSTLTHTAAAAAPLPSPATITIATTTTTTQHAEAIREGARLEAVDSDDEMIIPEIDMGESSDDVDDDGDDGDESEEV</sequence>
<feature type="compositionally biased region" description="Low complexity" evidence="5">
    <location>
        <begin position="683"/>
        <end position="692"/>
    </location>
</feature>
<protein>
    <recommendedName>
        <fullName evidence="3">Pre-rRNA-processing protein RIX1</fullName>
    </recommendedName>
</protein>
<comment type="subcellular location">
    <subcellularLocation>
        <location evidence="1">Nucleus</location>
    </subcellularLocation>
</comment>
<name>D5GDU1_TUBMM</name>
<dbReference type="Pfam" id="PF08167">
    <property type="entry name" value="RIX1"/>
    <property type="match status" value="1"/>
</dbReference>
<dbReference type="AlphaFoldDB" id="D5GDU1"/>
<dbReference type="Proteomes" id="UP000006911">
    <property type="component" value="Unassembled WGS sequence"/>
</dbReference>
<evidence type="ECO:0000259" key="6">
    <source>
        <dbReference type="Pfam" id="PF08167"/>
    </source>
</evidence>
<dbReference type="OMA" id="GGWEILR"/>
<feature type="region of interest" description="Disordered" evidence="5">
    <location>
        <begin position="486"/>
        <end position="516"/>
    </location>
</feature>
<dbReference type="GO" id="GO:0006364">
    <property type="term" value="P:rRNA processing"/>
    <property type="evidence" value="ECO:0007669"/>
    <property type="project" value="TreeGrafter"/>
</dbReference>
<dbReference type="EMBL" id="FN430153">
    <property type="protein sequence ID" value="CAZ82684.1"/>
    <property type="molecule type" value="Genomic_DNA"/>
</dbReference>
<accession>D5GDU1</accession>
<evidence type="ECO:0000313" key="7">
    <source>
        <dbReference type="EMBL" id="CAZ82684.1"/>
    </source>
</evidence>
<feature type="compositionally biased region" description="Acidic residues" evidence="5">
    <location>
        <begin position="626"/>
        <end position="642"/>
    </location>
</feature>
<dbReference type="PANTHER" id="PTHR34105">
    <property type="entry name" value="PROLINE-, GLUTAMIC ACID- AND LEUCINE-RICH PROTEIN 1"/>
    <property type="match status" value="1"/>
</dbReference>
<evidence type="ECO:0000256" key="4">
    <source>
        <dbReference type="ARBA" id="ARBA00023242"/>
    </source>
</evidence>
<keyword evidence="8" id="KW-1185">Reference proteome</keyword>
<dbReference type="PANTHER" id="PTHR34105:SF1">
    <property type="entry name" value="PROLINE-, GLUTAMIC ACID- AND LEUCINE-RICH PROTEIN 1"/>
    <property type="match status" value="1"/>
</dbReference>
<evidence type="ECO:0000313" key="8">
    <source>
        <dbReference type="Proteomes" id="UP000006911"/>
    </source>
</evidence>
<dbReference type="GO" id="GO:0005634">
    <property type="term" value="C:nucleus"/>
    <property type="evidence" value="ECO:0007669"/>
    <property type="project" value="UniProtKB-SubCell"/>
</dbReference>
<keyword evidence="4" id="KW-0539">Nucleus</keyword>
<proteinExistence type="inferred from homology"/>
<dbReference type="SUPFAM" id="SSF48371">
    <property type="entry name" value="ARM repeat"/>
    <property type="match status" value="1"/>
</dbReference>
<dbReference type="KEGG" id="tml:GSTUM_00006274001"/>
<dbReference type="RefSeq" id="XP_002838493.1">
    <property type="nucleotide sequence ID" value="XM_002838447.1"/>
</dbReference>
<dbReference type="InterPro" id="IPR016024">
    <property type="entry name" value="ARM-type_fold"/>
</dbReference>
<organism evidence="7 8">
    <name type="scientific">Tuber melanosporum (strain Mel28)</name>
    <name type="common">Perigord black truffle</name>
    <dbReference type="NCBI Taxonomy" id="656061"/>
    <lineage>
        <taxon>Eukaryota</taxon>
        <taxon>Fungi</taxon>
        <taxon>Dikarya</taxon>
        <taxon>Ascomycota</taxon>
        <taxon>Pezizomycotina</taxon>
        <taxon>Pezizomycetes</taxon>
        <taxon>Pezizales</taxon>
        <taxon>Tuberaceae</taxon>
        <taxon>Tuber</taxon>
    </lineage>
</organism>